<protein>
    <submittedName>
        <fullName evidence="1">Uncharacterized protein</fullName>
    </submittedName>
</protein>
<proteinExistence type="predicted"/>
<gene>
    <name evidence="1" type="ORF">LCGC14_3104670</name>
</gene>
<name>A0A0F8W6U0_9ZZZZ</name>
<evidence type="ECO:0000313" key="1">
    <source>
        <dbReference type="EMBL" id="KKK52462.1"/>
    </source>
</evidence>
<dbReference type="EMBL" id="LAZR01067005">
    <property type="protein sequence ID" value="KKK52462.1"/>
    <property type="molecule type" value="Genomic_DNA"/>
</dbReference>
<reference evidence="1" key="1">
    <citation type="journal article" date="2015" name="Nature">
        <title>Complex archaea that bridge the gap between prokaryotes and eukaryotes.</title>
        <authorList>
            <person name="Spang A."/>
            <person name="Saw J.H."/>
            <person name="Jorgensen S.L."/>
            <person name="Zaremba-Niedzwiedzka K."/>
            <person name="Martijn J."/>
            <person name="Lind A.E."/>
            <person name="van Eijk R."/>
            <person name="Schleper C."/>
            <person name="Guy L."/>
            <person name="Ettema T.J."/>
        </authorList>
    </citation>
    <scope>NUCLEOTIDE SEQUENCE</scope>
</reference>
<dbReference type="AlphaFoldDB" id="A0A0F8W6U0"/>
<accession>A0A0F8W6U0</accession>
<sequence length="65" mass="7197">MTEPAERLIRLKLKDGGAIDFSRTKKHDIIISHDDHSVNLGKASAQLTLDLIALLEPFGEIEEGE</sequence>
<comment type="caution">
    <text evidence="1">The sequence shown here is derived from an EMBL/GenBank/DDBJ whole genome shotgun (WGS) entry which is preliminary data.</text>
</comment>
<organism evidence="1">
    <name type="scientific">marine sediment metagenome</name>
    <dbReference type="NCBI Taxonomy" id="412755"/>
    <lineage>
        <taxon>unclassified sequences</taxon>
        <taxon>metagenomes</taxon>
        <taxon>ecological metagenomes</taxon>
    </lineage>
</organism>